<gene>
    <name evidence="1" type="ORF">FPK63_24805</name>
</gene>
<protein>
    <submittedName>
        <fullName evidence="1">Paraslipin</fullName>
    </submittedName>
</protein>
<organism evidence="1">
    <name type="scientific">Acinetobacter baumannii</name>
    <dbReference type="NCBI Taxonomy" id="470"/>
    <lineage>
        <taxon>Bacteria</taxon>
        <taxon>Pseudomonadati</taxon>
        <taxon>Pseudomonadota</taxon>
        <taxon>Gammaproteobacteria</taxon>
        <taxon>Moraxellales</taxon>
        <taxon>Moraxellaceae</taxon>
        <taxon>Acinetobacter</taxon>
        <taxon>Acinetobacter calcoaceticus/baumannii complex</taxon>
    </lineage>
</organism>
<dbReference type="AlphaFoldDB" id="A0ABD5DVX7"/>
<proteinExistence type="predicted"/>
<accession>A0ABD5DVX7</accession>
<comment type="caution">
    <text evidence="1">The sequence shown here is derived from an EMBL/GenBank/DDBJ whole genome shotgun (WGS) entry which is preliminary data.</text>
</comment>
<sequence length="38" mass="4321">MLIFIPILIFVALVIVAAAVKIVPQGYQWTVERFGRFT</sequence>
<evidence type="ECO:0000313" key="1">
    <source>
        <dbReference type="EMBL" id="MDR8434256.1"/>
    </source>
</evidence>
<feature type="non-terminal residue" evidence="1">
    <location>
        <position position="38"/>
    </location>
</feature>
<dbReference type="EMBL" id="VMAF01001214">
    <property type="protein sequence ID" value="MDR8434256.1"/>
    <property type="molecule type" value="Genomic_DNA"/>
</dbReference>
<name>A0ABD5DVX7_ACIBA</name>
<reference evidence="1" key="1">
    <citation type="submission" date="2019-07" db="EMBL/GenBank/DDBJ databases">
        <title>Biological characteristics of mucoid Acinetobacter baumannii from a general hospital in China.</title>
        <authorList>
            <person name="Hua X."/>
            <person name="Yu Y."/>
        </authorList>
    </citation>
    <scope>NUCLEOTIDE SEQUENCE</scope>
    <source>
        <strain evidence="1">N8</strain>
    </source>
</reference>